<evidence type="ECO:0000313" key="3">
    <source>
        <dbReference type="Proteomes" id="UP000324974"/>
    </source>
</evidence>
<dbReference type="RefSeq" id="WP_149114928.1">
    <property type="nucleotide sequence ID" value="NZ_CP042425.1"/>
</dbReference>
<evidence type="ECO:0000259" key="1">
    <source>
        <dbReference type="Pfam" id="PF12804"/>
    </source>
</evidence>
<dbReference type="Gene3D" id="3.90.550.10">
    <property type="entry name" value="Spore Coat Polysaccharide Biosynthesis Protein SpsA, Chain A"/>
    <property type="match status" value="1"/>
</dbReference>
<dbReference type="PANTHER" id="PTHR43777">
    <property type="entry name" value="MOLYBDENUM COFACTOR CYTIDYLYLTRANSFERASE"/>
    <property type="match status" value="1"/>
</dbReference>
<gene>
    <name evidence="2" type="ORF">PX52LOC_07766</name>
</gene>
<dbReference type="Pfam" id="PF12804">
    <property type="entry name" value="NTP_transf_3"/>
    <property type="match status" value="1"/>
</dbReference>
<dbReference type="Proteomes" id="UP000324974">
    <property type="component" value="Chromosome"/>
</dbReference>
<dbReference type="EMBL" id="CP042425">
    <property type="protein sequence ID" value="QEL20660.1"/>
    <property type="molecule type" value="Genomic_DNA"/>
</dbReference>
<organism evidence="2 3">
    <name type="scientific">Limnoglobus roseus</name>
    <dbReference type="NCBI Taxonomy" id="2598579"/>
    <lineage>
        <taxon>Bacteria</taxon>
        <taxon>Pseudomonadati</taxon>
        <taxon>Planctomycetota</taxon>
        <taxon>Planctomycetia</taxon>
        <taxon>Gemmatales</taxon>
        <taxon>Gemmataceae</taxon>
        <taxon>Limnoglobus</taxon>
    </lineage>
</organism>
<dbReference type="CDD" id="cd04182">
    <property type="entry name" value="GT_2_like_f"/>
    <property type="match status" value="1"/>
</dbReference>
<sequence length="192" mass="19637">MSVAGVVLAAGGSTRMGRPKQLLSVRGTSLVRHAVAAARDGGCEPVVVVLGANADAVGAELADLVVRTVRNGVWQDGPGTSVKAGVGAVGEADAVVILLCDQPFVDAAHVRRLVEEHHATGRPIVASAYSDAVGVPALFARTCFADLLALEPAGGAKLLLARNRDRVAVVPFPAGGVDLDTPADYERFLARG</sequence>
<evidence type="ECO:0000313" key="2">
    <source>
        <dbReference type="EMBL" id="QEL20660.1"/>
    </source>
</evidence>
<dbReference type="OrthoDB" id="9797742at2"/>
<keyword evidence="2" id="KW-0548">Nucleotidyltransferase</keyword>
<accession>A0A5C1ANT8</accession>
<reference evidence="3" key="1">
    <citation type="submission" date="2019-08" db="EMBL/GenBank/DDBJ databases">
        <title>Limnoglobus roseus gen. nov., sp. nov., a novel freshwater planctomycete with a giant genome from the family Gemmataceae.</title>
        <authorList>
            <person name="Kulichevskaya I.S."/>
            <person name="Naumoff D.G."/>
            <person name="Miroshnikov K."/>
            <person name="Ivanova A."/>
            <person name="Philippov D.A."/>
            <person name="Hakobyan A."/>
            <person name="Rijpstra I.C."/>
            <person name="Sinninghe Damste J.S."/>
            <person name="Liesack W."/>
            <person name="Dedysh S.N."/>
        </authorList>
    </citation>
    <scope>NUCLEOTIDE SEQUENCE [LARGE SCALE GENOMIC DNA]</scope>
    <source>
        <strain evidence="3">PX52</strain>
    </source>
</reference>
<dbReference type="GO" id="GO:0016779">
    <property type="term" value="F:nucleotidyltransferase activity"/>
    <property type="evidence" value="ECO:0007669"/>
    <property type="project" value="UniProtKB-KW"/>
</dbReference>
<dbReference type="KEGG" id="lrs:PX52LOC_07766"/>
<dbReference type="InterPro" id="IPR025877">
    <property type="entry name" value="MobA-like_NTP_Trfase"/>
</dbReference>
<dbReference type="SUPFAM" id="SSF53448">
    <property type="entry name" value="Nucleotide-diphospho-sugar transferases"/>
    <property type="match status" value="1"/>
</dbReference>
<dbReference type="AlphaFoldDB" id="A0A5C1ANT8"/>
<dbReference type="InterPro" id="IPR029044">
    <property type="entry name" value="Nucleotide-diphossugar_trans"/>
</dbReference>
<protein>
    <submittedName>
        <fullName evidence="2">Molybdenum cofactor guanylyltransferase</fullName>
    </submittedName>
</protein>
<keyword evidence="2" id="KW-0808">Transferase</keyword>
<dbReference type="PANTHER" id="PTHR43777:SF1">
    <property type="entry name" value="MOLYBDENUM COFACTOR CYTIDYLYLTRANSFERASE"/>
    <property type="match status" value="1"/>
</dbReference>
<name>A0A5C1ANT8_9BACT</name>
<feature type="domain" description="MobA-like NTP transferase" evidence="1">
    <location>
        <begin position="5"/>
        <end position="163"/>
    </location>
</feature>
<proteinExistence type="predicted"/>
<keyword evidence="3" id="KW-1185">Reference proteome</keyword>